<dbReference type="InterPro" id="IPR001005">
    <property type="entry name" value="SANT/Myb"/>
</dbReference>
<evidence type="ECO:0000259" key="7">
    <source>
        <dbReference type="PROSITE" id="PS51294"/>
    </source>
</evidence>
<feature type="compositionally biased region" description="Basic and acidic residues" evidence="5">
    <location>
        <begin position="500"/>
        <end position="509"/>
    </location>
</feature>
<reference evidence="8 9" key="1">
    <citation type="submission" date="2018-06" db="EMBL/GenBank/DDBJ databases">
        <title>A transcriptomic atlas of mushroom development highlights an independent origin of complex multicellularity.</title>
        <authorList>
            <consortium name="DOE Joint Genome Institute"/>
            <person name="Krizsan K."/>
            <person name="Almasi E."/>
            <person name="Merenyi Z."/>
            <person name="Sahu N."/>
            <person name="Viragh M."/>
            <person name="Koszo T."/>
            <person name="Mondo S."/>
            <person name="Kiss B."/>
            <person name="Balint B."/>
            <person name="Kues U."/>
            <person name="Barry K."/>
            <person name="Hegedus J.C."/>
            <person name="Henrissat B."/>
            <person name="Johnson J."/>
            <person name="Lipzen A."/>
            <person name="Ohm R."/>
            <person name="Nagy I."/>
            <person name="Pangilinan J."/>
            <person name="Yan J."/>
            <person name="Xiong Y."/>
            <person name="Grigoriev I.V."/>
            <person name="Hibbett D.S."/>
            <person name="Nagy L.G."/>
        </authorList>
    </citation>
    <scope>NUCLEOTIDE SEQUENCE [LARGE SCALE GENOMIC DNA]</scope>
    <source>
        <strain evidence="8 9">SZMC22713</strain>
    </source>
</reference>
<dbReference type="EMBL" id="ML170156">
    <property type="protein sequence ID" value="TDL29307.1"/>
    <property type="molecule type" value="Genomic_DNA"/>
</dbReference>
<dbReference type="VEuPathDB" id="FungiDB:BD410DRAFT_892629"/>
<evidence type="ECO:0000256" key="5">
    <source>
        <dbReference type="SAM" id="MobiDB-lite"/>
    </source>
</evidence>
<dbReference type="Pfam" id="PF13921">
    <property type="entry name" value="Myb_DNA-bind_6"/>
    <property type="match status" value="1"/>
</dbReference>
<dbReference type="PANTHER" id="PTHR46621">
    <property type="entry name" value="SNRNA-ACTIVATING PROTEIN COMPLEX SUBUNIT 4"/>
    <property type="match status" value="1"/>
</dbReference>
<gene>
    <name evidence="8" type="ORF">BD410DRAFT_892629</name>
</gene>
<dbReference type="SUPFAM" id="SSF46689">
    <property type="entry name" value="Homeodomain-like"/>
    <property type="match status" value="4"/>
</dbReference>
<dbReference type="FunFam" id="1.10.10.60:FF:000016">
    <property type="entry name" value="Transcriptional activator Myb isoform A"/>
    <property type="match status" value="1"/>
</dbReference>
<dbReference type="STRING" id="50990.A0A4R5XGK4"/>
<keyword evidence="1" id="KW-0805">Transcription regulation</keyword>
<dbReference type="Gene3D" id="1.10.10.60">
    <property type="entry name" value="Homeodomain-like"/>
    <property type="match status" value="4"/>
</dbReference>
<dbReference type="PROSITE" id="PS51294">
    <property type="entry name" value="HTH_MYB"/>
    <property type="match status" value="3"/>
</dbReference>
<feature type="domain" description="Myb-like" evidence="6">
    <location>
        <begin position="248"/>
        <end position="292"/>
    </location>
</feature>
<protein>
    <submittedName>
        <fullName evidence="8">Uncharacterized protein</fullName>
    </submittedName>
</protein>
<evidence type="ECO:0000256" key="3">
    <source>
        <dbReference type="ARBA" id="ARBA00023163"/>
    </source>
</evidence>
<feature type="domain" description="Myb-like" evidence="6">
    <location>
        <begin position="345"/>
        <end position="397"/>
    </location>
</feature>
<feature type="compositionally biased region" description="Low complexity" evidence="5">
    <location>
        <begin position="678"/>
        <end position="687"/>
    </location>
</feature>
<feature type="domain" description="HTH myb-type" evidence="7">
    <location>
        <begin position="350"/>
        <end position="401"/>
    </location>
</feature>
<dbReference type="GO" id="GO:0001006">
    <property type="term" value="F:RNA polymerase III type 3 promoter sequence-specific DNA binding"/>
    <property type="evidence" value="ECO:0007669"/>
    <property type="project" value="TreeGrafter"/>
</dbReference>
<feature type="compositionally biased region" description="Polar residues" evidence="5">
    <location>
        <begin position="581"/>
        <end position="600"/>
    </location>
</feature>
<feature type="region of interest" description="Disordered" evidence="5">
    <location>
        <begin position="400"/>
        <end position="612"/>
    </location>
</feature>
<dbReference type="InterPro" id="IPR051575">
    <property type="entry name" value="Myb-like_DNA-bd"/>
</dbReference>
<name>A0A4R5XGK4_9AGAM</name>
<dbReference type="PANTHER" id="PTHR46621:SF1">
    <property type="entry name" value="SNRNA-ACTIVATING PROTEIN COMPLEX SUBUNIT 4"/>
    <property type="match status" value="1"/>
</dbReference>
<evidence type="ECO:0000313" key="9">
    <source>
        <dbReference type="Proteomes" id="UP000294933"/>
    </source>
</evidence>
<keyword evidence="4" id="KW-0539">Nucleus</keyword>
<feature type="compositionally biased region" description="Basic and acidic residues" evidence="5">
    <location>
        <begin position="529"/>
        <end position="541"/>
    </location>
</feature>
<keyword evidence="3" id="KW-0804">Transcription</keyword>
<dbReference type="OrthoDB" id="2143914at2759"/>
<feature type="compositionally biased region" description="Polar residues" evidence="5">
    <location>
        <begin position="408"/>
        <end position="422"/>
    </location>
</feature>
<accession>A0A4R5XGK4</accession>
<evidence type="ECO:0000259" key="6">
    <source>
        <dbReference type="PROSITE" id="PS50090"/>
    </source>
</evidence>
<dbReference type="InterPro" id="IPR017930">
    <property type="entry name" value="Myb_dom"/>
</dbReference>
<dbReference type="InterPro" id="IPR009057">
    <property type="entry name" value="Homeodomain-like_sf"/>
</dbReference>
<feature type="compositionally biased region" description="Polar residues" evidence="5">
    <location>
        <begin position="450"/>
        <end position="464"/>
    </location>
</feature>
<feature type="domain" description="Myb-like" evidence="6">
    <location>
        <begin position="190"/>
        <end position="236"/>
    </location>
</feature>
<dbReference type="Proteomes" id="UP000294933">
    <property type="component" value="Unassembled WGS sequence"/>
</dbReference>
<evidence type="ECO:0000256" key="1">
    <source>
        <dbReference type="ARBA" id="ARBA00023015"/>
    </source>
</evidence>
<dbReference type="GO" id="GO:0019185">
    <property type="term" value="C:snRNA-activating protein complex"/>
    <property type="evidence" value="ECO:0007669"/>
    <property type="project" value="TreeGrafter"/>
</dbReference>
<sequence length="693" mass="77771">METTLRLPNVNQNVHNAVKANKDHQYTLKVHTERLESELKALDKLITSAETVEEPEDVEVEDRIRVIGGVKPTSVLLASSLMSEDSPFCADAHWRNEYMDSITVIPMKAKEEEALATAVRAENHRIHALEAQRRGADPYALLQQHPQTYFEQNTQGLDWERIALKFTSLIPAGVKRSPKECEIHWLGFRHPRFNHVPWSADETSRLKSIVSKQSEHAINWTDVAEELGTHRTPIDCMRFGITRKNHVWSDESDLRLLQAVERFGFNNWQLVARHVSEDVTGHQCQKRYQDTLDPNLKRGSWSQEEDEHLRAAVEAFGTSSWQSVSEFIPGRTNNQCRERYQDRLNPSGAKGRWTEEEDSALLALVADLGEARWTDVSSRIQTGRTDAMCRRRYAALQRKKETAADMSVQPSHTGSVASSSENIVLDEGELSVPDGHKKQSKRRLREQTSQDDANNCSPVEQAQPKSARPRPRPRIAKKSTPTKSNASGAIEPTPNTTREATADTADKLHSSPSTPATPRLTIKIPRRKQPADNKEASNLERRRTKGYVSVAEDSVTNEEPTALSPRKRKGKEVLSAAASPAPSQVNSGQVAPPSSRTRSMLQKYKQQETQIDVQAHTVDRSDVSQSNLSMNNTSSAVFTSQECDHGKPPENRSHLFSEELKADATDRQVHDHGGHMNLDNSELSDLTDLSDSD</sequence>
<organism evidence="8 9">
    <name type="scientific">Rickenella mellea</name>
    <dbReference type="NCBI Taxonomy" id="50990"/>
    <lineage>
        <taxon>Eukaryota</taxon>
        <taxon>Fungi</taxon>
        <taxon>Dikarya</taxon>
        <taxon>Basidiomycota</taxon>
        <taxon>Agaricomycotina</taxon>
        <taxon>Agaricomycetes</taxon>
        <taxon>Hymenochaetales</taxon>
        <taxon>Rickenellaceae</taxon>
        <taxon>Rickenella</taxon>
    </lineage>
</organism>
<evidence type="ECO:0000256" key="4">
    <source>
        <dbReference type="ARBA" id="ARBA00023242"/>
    </source>
</evidence>
<feature type="compositionally biased region" description="Basic and acidic residues" evidence="5">
    <location>
        <begin position="664"/>
        <end position="674"/>
    </location>
</feature>
<dbReference type="GO" id="GO:0000978">
    <property type="term" value="F:RNA polymerase II cis-regulatory region sequence-specific DNA binding"/>
    <property type="evidence" value="ECO:0007669"/>
    <property type="project" value="TreeGrafter"/>
</dbReference>
<dbReference type="SMART" id="SM00717">
    <property type="entry name" value="SANT"/>
    <property type="match status" value="5"/>
</dbReference>
<feature type="domain" description="Myb-like" evidence="6">
    <location>
        <begin position="293"/>
        <end position="344"/>
    </location>
</feature>
<dbReference type="CDD" id="cd00167">
    <property type="entry name" value="SANT"/>
    <property type="match status" value="3"/>
</dbReference>
<evidence type="ECO:0000313" key="8">
    <source>
        <dbReference type="EMBL" id="TDL29307.1"/>
    </source>
</evidence>
<evidence type="ECO:0000256" key="2">
    <source>
        <dbReference type="ARBA" id="ARBA00023125"/>
    </source>
</evidence>
<dbReference type="GO" id="GO:0042795">
    <property type="term" value="P:snRNA transcription by RNA polymerase II"/>
    <property type="evidence" value="ECO:0007669"/>
    <property type="project" value="TreeGrafter"/>
</dbReference>
<keyword evidence="9" id="KW-1185">Reference proteome</keyword>
<dbReference type="GO" id="GO:0042796">
    <property type="term" value="P:snRNA transcription by RNA polymerase III"/>
    <property type="evidence" value="ECO:0007669"/>
    <property type="project" value="TreeGrafter"/>
</dbReference>
<feature type="region of interest" description="Disordered" evidence="5">
    <location>
        <begin position="664"/>
        <end position="693"/>
    </location>
</feature>
<dbReference type="Pfam" id="PF00249">
    <property type="entry name" value="Myb_DNA-binding"/>
    <property type="match status" value="3"/>
</dbReference>
<feature type="domain" description="HTH myb-type" evidence="7">
    <location>
        <begin position="293"/>
        <end position="348"/>
    </location>
</feature>
<feature type="compositionally biased region" description="Basic residues" evidence="5">
    <location>
        <begin position="467"/>
        <end position="477"/>
    </location>
</feature>
<proteinExistence type="predicted"/>
<feature type="compositionally biased region" description="Polar residues" evidence="5">
    <location>
        <begin position="479"/>
        <end position="499"/>
    </location>
</feature>
<dbReference type="PROSITE" id="PS50090">
    <property type="entry name" value="MYB_LIKE"/>
    <property type="match status" value="4"/>
</dbReference>
<feature type="domain" description="HTH myb-type" evidence="7">
    <location>
        <begin position="248"/>
        <end position="292"/>
    </location>
</feature>
<dbReference type="AlphaFoldDB" id="A0A4R5XGK4"/>
<keyword evidence="2" id="KW-0238">DNA-binding</keyword>